<comment type="caution">
    <text evidence="1">The sequence shown here is derived from an EMBL/GenBank/DDBJ whole genome shotgun (WGS) entry which is preliminary data.</text>
</comment>
<dbReference type="Proteomes" id="UP001150924">
    <property type="component" value="Unassembled WGS sequence"/>
</dbReference>
<reference evidence="1" key="1">
    <citation type="submission" date="2022-11" db="EMBL/GenBank/DDBJ databases">
        <title>Minimal conservation of predation-associated metabolite biosynthetic gene clusters underscores biosynthetic potential of Myxococcota including descriptions for ten novel species: Archangium lansinium sp. nov., Myxococcus landrumus sp. nov., Nannocystis bai.</title>
        <authorList>
            <person name="Ahearne A."/>
            <person name="Stevens C."/>
            <person name="Phillips K."/>
        </authorList>
    </citation>
    <scope>NUCLEOTIDE SEQUENCE</scope>
    <source>
        <strain evidence="1">Na p29</strain>
    </source>
</reference>
<dbReference type="EMBL" id="JAPNKE010000002">
    <property type="protein sequence ID" value="MCY1004087.1"/>
    <property type="molecule type" value="Genomic_DNA"/>
</dbReference>
<evidence type="ECO:0000313" key="2">
    <source>
        <dbReference type="Proteomes" id="UP001150924"/>
    </source>
</evidence>
<evidence type="ECO:0008006" key="3">
    <source>
        <dbReference type="Google" id="ProtNLM"/>
    </source>
</evidence>
<organism evidence="1 2">
    <name type="scientific">Nannocystis pusilla</name>
    <dbReference type="NCBI Taxonomy" id="889268"/>
    <lineage>
        <taxon>Bacteria</taxon>
        <taxon>Pseudomonadati</taxon>
        <taxon>Myxococcota</taxon>
        <taxon>Polyangia</taxon>
        <taxon>Nannocystales</taxon>
        <taxon>Nannocystaceae</taxon>
        <taxon>Nannocystis</taxon>
    </lineage>
</organism>
<dbReference type="Gene3D" id="1.20.1290.10">
    <property type="entry name" value="AhpD-like"/>
    <property type="match status" value="1"/>
</dbReference>
<accession>A0A9X3EHF9</accession>
<evidence type="ECO:0000313" key="1">
    <source>
        <dbReference type="EMBL" id="MCY1004087.1"/>
    </source>
</evidence>
<dbReference type="InterPro" id="IPR029032">
    <property type="entry name" value="AhpD-like"/>
</dbReference>
<proteinExistence type="predicted"/>
<keyword evidence="2" id="KW-1185">Reference proteome</keyword>
<dbReference type="AlphaFoldDB" id="A0A9X3EHF9"/>
<protein>
    <recommendedName>
        <fullName evidence="3">Peroxidase</fullName>
    </recommendedName>
</protein>
<name>A0A9X3EHF9_9BACT</name>
<sequence>MGDETVAAALADPDGAALSEKVKATLGLLTKVTRARESLTAADVAPVLAAGVSRQGVIDALMVAFAFNVITRLADAFEFEVPSQASFDASAKMLLTRGYK</sequence>
<gene>
    <name evidence="1" type="ORF">OV079_00590</name>
</gene>
<dbReference type="RefSeq" id="WP_267765617.1">
    <property type="nucleotide sequence ID" value="NZ_JAPNKE010000002.1"/>
</dbReference>
<dbReference type="SUPFAM" id="SSF69118">
    <property type="entry name" value="AhpD-like"/>
    <property type="match status" value="1"/>
</dbReference>